<dbReference type="PANTHER" id="PTHR12136">
    <property type="entry name" value="ENHANCED DISEASE RESISTANCE-RELATED"/>
    <property type="match status" value="1"/>
</dbReference>
<keyword evidence="3" id="KW-1185">Reference proteome</keyword>
<organism evidence="2 3">
    <name type="scientific">Tetraparma gracilis</name>
    <dbReference type="NCBI Taxonomy" id="2962635"/>
    <lineage>
        <taxon>Eukaryota</taxon>
        <taxon>Sar</taxon>
        <taxon>Stramenopiles</taxon>
        <taxon>Ochrophyta</taxon>
        <taxon>Bolidophyceae</taxon>
        <taxon>Parmales</taxon>
        <taxon>Triparmaceae</taxon>
        <taxon>Tetraparma</taxon>
    </lineage>
</organism>
<feature type="domain" description="Protein ENHANCED DISEASE RESISTANCE 2 C-terminal" evidence="1">
    <location>
        <begin position="375"/>
        <end position="421"/>
    </location>
</feature>
<evidence type="ECO:0000313" key="3">
    <source>
        <dbReference type="Proteomes" id="UP001165060"/>
    </source>
</evidence>
<dbReference type="InterPro" id="IPR045096">
    <property type="entry name" value="EDR2-like"/>
</dbReference>
<name>A0ABQ6MRK3_9STRA</name>
<dbReference type="EMBL" id="BRYB01004421">
    <property type="protein sequence ID" value="GMI30658.1"/>
    <property type="molecule type" value="Genomic_DNA"/>
</dbReference>
<protein>
    <recommendedName>
        <fullName evidence="1">Protein ENHANCED DISEASE RESISTANCE 2 C-terminal domain-containing protein</fullName>
    </recommendedName>
</protein>
<proteinExistence type="predicted"/>
<feature type="domain" description="Protein ENHANCED DISEASE RESISTANCE 2 C-terminal" evidence="1">
    <location>
        <begin position="280"/>
        <end position="367"/>
    </location>
</feature>
<feature type="non-terminal residue" evidence="2">
    <location>
        <position position="1"/>
    </location>
</feature>
<dbReference type="InterPro" id="IPR009769">
    <property type="entry name" value="EDR2_C"/>
</dbReference>
<comment type="caution">
    <text evidence="2">The sequence shown here is derived from an EMBL/GenBank/DDBJ whole genome shotgun (WGS) entry which is preliminary data.</text>
</comment>
<evidence type="ECO:0000259" key="1">
    <source>
        <dbReference type="Pfam" id="PF07059"/>
    </source>
</evidence>
<dbReference type="Pfam" id="PF07059">
    <property type="entry name" value="EDR2_C"/>
    <property type="match status" value="2"/>
</dbReference>
<reference evidence="2 3" key="1">
    <citation type="journal article" date="2023" name="Commun. Biol.">
        <title>Genome analysis of Parmales, the sister group of diatoms, reveals the evolutionary specialization of diatoms from phago-mixotrophs to photoautotrophs.</title>
        <authorList>
            <person name="Ban H."/>
            <person name="Sato S."/>
            <person name="Yoshikawa S."/>
            <person name="Yamada K."/>
            <person name="Nakamura Y."/>
            <person name="Ichinomiya M."/>
            <person name="Sato N."/>
            <person name="Blanc-Mathieu R."/>
            <person name="Endo H."/>
            <person name="Kuwata A."/>
            <person name="Ogata H."/>
        </authorList>
    </citation>
    <scope>NUCLEOTIDE SEQUENCE [LARGE SCALE GENOMIC DNA]</scope>
</reference>
<sequence>VKSFIEGLPSSPDRDKCIELVKKDYTFSHMKPDVIKGRIKKLNSILKLLLSSSEVNQSRCRDFLLPDDAGKAPVAAKSPRGNPRGRKQSIFASLMPGLAPKEDDGWVVLPASPKGGRAVLPGSVPTEIAISVVVALVSYLRTVPAANALMTGLVTAVLSRLPPAALAAAGDPLALVFLGLVAGAGIQSVLDLPTVTAWGAGLLGVETGAAAPAPQAQESAPAAVRRRKSSIFAKRQSGRLSSVSAAEIVEEEEASFGAAGDSGELGSPLPQWPDSPVNCYSEPTASDFKVRGPNYLKDKVKIPSGNAAFPCRGVDLWLSDNAMSNIARHPSMLGGKLDDKPTLCISFLMPWGNLVGYFEIPEVIEPKSTAVLWDNVARGILSIVKNHTKSITIDLCFILEASDSSTLPENVLGAFRLHSLDPDRCQLLPKFEEAAPTVEASVLSD</sequence>
<accession>A0ABQ6MRK3</accession>
<dbReference type="Proteomes" id="UP001165060">
    <property type="component" value="Unassembled WGS sequence"/>
</dbReference>
<dbReference type="PANTHER" id="PTHR12136:SF41">
    <property type="entry name" value="PLECKSTRIN HOMOLOGY (PH) AND LIPID-BINDING START DOMAINS-CONTAINING PROTEIN"/>
    <property type="match status" value="1"/>
</dbReference>
<evidence type="ECO:0000313" key="2">
    <source>
        <dbReference type="EMBL" id="GMI30658.1"/>
    </source>
</evidence>
<gene>
    <name evidence="2" type="ORF">TeGR_g12294</name>
</gene>